<dbReference type="Gene3D" id="3.10.450.50">
    <property type="match status" value="1"/>
</dbReference>
<gene>
    <name evidence="3" type="ORF">RGF97_29570</name>
</gene>
<feature type="domain" description="SnoaL-like" evidence="2">
    <location>
        <begin position="95"/>
        <end position="201"/>
    </location>
</feature>
<evidence type="ECO:0000313" key="4">
    <source>
        <dbReference type="Proteomes" id="UP001250858"/>
    </source>
</evidence>
<dbReference type="EMBL" id="CP133762">
    <property type="protein sequence ID" value="WMX49078.1"/>
    <property type="molecule type" value="Genomic_DNA"/>
</dbReference>
<keyword evidence="4" id="KW-1185">Reference proteome</keyword>
<feature type="compositionally biased region" description="Basic and acidic residues" evidence="1">
    <location>
        <begin position="1"/>
        <end position="18"/>
    </location>
</feature>
<dbReference type="Proteomes" id="UP001250858">
    <property type="component" value="Chromosome"/>
</dbReference>
<dbReference type="InterPro" id="IPR037401">
    <property type="entry name" value="SnoaL-like"/>
</dbReference>
<accession>A0ABY9S534</accession>
<evidence type="ECO:0000313" key="3">
    <source>
        <dbReference type="EMBL" id="WMX49078.1"/>
    </source>
</evidence>
<name>A0ABY9S534_9ACTN</name>
<sequence>MVPAGRDRHGGVRPDPGGRCRHGHGPLPRDRDPEAGLIRAPVPGAARPPAEPSGGSPACRGREAGGPEGRFDGAMSEREDFLAWVASDLYAAELAIHNGDPAPRRALWSREEPVSVFGAWRDAFGLREVDELFGHLAETFSDCTSYAFEPRAWDVVGDVAWTAGFERTSVSVHGEPTSYTLRVTQFYRREGGAWRVAHRHGDSVDGV</sequence>
<dbReference type="SUPFAM" id="SSF54427">
    <property type="entry name" value="NTF2-like"/>
    <property type="match status" value="1"/>
</dbReference>
<dbReference type="Pfam" id="PF13474">
    <property type="entry name" value="SnoaL_3"/>
    <property type="match status" value="1"/>
</dbReference>
<protein>
    <submittedName>
        <fullName evidence="3">Nuclear transport factor 2 family protein</fullName>
    </submittedName>
</protein>
<feature type="compositionally biased region" description="Basic and acidic residues" evidence="1">
    <location>
        <begin position="60"/>
        <end position="73"/>
    </location>
</feature>
<dbReference type="InterPro" id="IPR032710">
    <property type="entry name" value="NTF2-like_dom_sf"/>
</dbReference>
<evidence type="ECO:0000256" key="1">
    <source>
        <dbReference type="SAM" id="MobiDB-lite"/>
    </source>
</evidence>
<organism evidence="3 4">
    <name type="scientific">Streptomyces roseicoloratus</name>
    <dbReference type="NCBI Taxonomy" id="2508722"/>
    <lineage>
        <taxon>Bacteria</taxon>
        <taxon>Bacillati</taxon>
        <taxon>Actinomycetota</taxon>
        <taxon>Actinomycetes</taxon>
        <taxon>Kitasatosporales</taxon>
        <taxon>Streptomycetaceae</taxon>
        <taxon>Streptomyces</taxon>
    </lineage>
</organism>
<evidence type="ECO:0000259" key="2">
    <source>
        <dbReference type="Pfam" id="PF13474"/>
    </source>
</evidence>
<reference evidence="3 4" key="1">
    <citation type="submission" date="2023-09" db="EMBL/GenBank/DDBJ databases">
        <title>Complete genome of Streptomyces roseicoloratus T14.</title>
        <authorList>
            <person name="Bashizi T."/>
            <person name="Kim M.-J."/>
            <person name="Lee G."/>
            <person name="Tagele S.B."/>
            <person name="Shin J.-H."/>
        </authorList>
    </citation>
    <scope>NUCLEOTIDE SEQUENCE [LARGE SCALE GENOMIC DNA]</scope>
    <source>
        <strain evidence="3 4">T14</strain>
    </source>
</reference>
<feature type="region of interest" description="Disordered" evidence="1">
    <location>
        <begin position="1"/>
        <end position="73"/>
    </location>
</feature>
<proteinExistence type="predicted"/>